<dbReference type="AlphaFoldDB" id="A0ABD1HA42"/>
<proteinExistence type="predicted"/>
<comment type="caution">
    <text evidence="1">The sequence shown here is derived from an EMBL/GenBank/DDBJ whole genome shotgun (WGS) entry which is preliminary data.</text>
</comment>
<protein>
    <submittedName>
        <fullName evidence="1">Late blight resistance protein R1B-8</fullName>
    </submittedName>
</protein>
<evidence type="ECO:0000313" key="2">
    <source>
        <dbReference type="Proteomes" id="UP001567538"/>
    </source>
</evidence>
<dbReference type="EMBL" id="JBEAFC010000007">
    <property type="protein sequence ID" value="KAL1551801.1"/>
    <property type="molecule type" value="Genomic_DNA"/>
</dbReference>
<organism evidence="1 2">
    <name type="scientific">Salvia divinorum</name>
    <name type="common">Maria pastora</name>
    <name type="synonym">Diviner's sage</name>
    <dbReference type="NCBI Taxonomy" id="28513"/>
    <lineage>
        <taxon>Eukaryota</taxon>
        <taxon>Viridiplantae</taxon>
        <taxon>Streptophyta</taxon>
        <taxon>Embryophyta</taxon>
        <taxon>Tracheophyta</taxon>
        <taxon>Spermatophyta</taxon>
        <taxon>Magnoliopsida</taxon>
        <taxon>eudicotyledons</taxon>
        <taxon>Gunneridae</taxon>
        <taxon>Pentapetalae</taxon>
        <taxon>asterids</taxon>
        <taxon>lamiids</taxon>
        <taxon>Lamiales</taxon>
        <taxon>Lamiaceae</taxon>
        <taxon>Nepetoideae</taxon>
        <taxon>Mentheae</taxon>
        <taxon>Salviinae</taxon>
        <taxon>Salvia</taxon>
        <taxon>Salvia subgen. Calosphace</taxon>
    </lineage>
</organism>
<evidence type="ECO:0000313" key="1">
    <source>
        <dbReference type="EMBL" id="KAL1551801.1"/>
    </source>
</evidence>
<reference evidence="1 2" key="1">
    <citation type="submission" date="2024-06" db="EMBL/GenBank/DDBJ databases">
        <title>A chromosome level genome sequence of Diviner's sage (Salvia divinorum).</title>
        <authorList>
            <person name="Ford S.A."/>
            <person name="Ro D.-K."/>
            <person name="Ness R.W."/>
            <person name="Phillips M.A."/>
        </authorList>
    </citation>
    <scope>NUCLEOTIDE SEQUENCE [LARGE SCALE GENOMIC DNA]</scope>
    <source>
        <strain evidence="1">SAF-2024a</strain>
        <tissue evidence="1">Leaf</tissue>
    </source>
</reference>
<sequence>MNLIKKEVKKIAVEAQPVGGLTSSSTVKENAMVGFEEVFLEVLDKLTGGRLHRQIIPITGMGGIGAS</sequence>
<name>A0ABD1HA42_SALDI</name>
<accession>A0ABD1HA42</accession>
<gene>
    <name evidence="1" type="ORF">AAHA92_19598</name>
</gene>
<keyword evidence="2" id="KW-1185">Reference proteome</keyword>
<dbReference type="Proteomes" id="UP001567538">
    <property type="component" value="Unassembled WGS sequence"/>
</dbReference>